<dbReference type="GO" id="GO:0042925">
    <property type="term" value="F:benzoate transmembrane transporter activity"/>
    <property type="evidence" value="ECO:0007669"/>
    <property type="project" value="InterPro"/>
</dbReference>
<sequence>MRTAESQTNLLNDFNSSTLVAGFVATLTGYASSLVLMIQAGQAAGLTESQIASWIWALAIGMAVCTLILSLRYRTPILVVWSTPGAALLITSLPTVSYADAIGAFIFCGLLVMLTGLTGSFERLVRRIPASLAAALLAGILFRIAGEMLIAAEQQVGLVVGMGLTWLLGKRWLPRYAVPLALLAGCLIAWFTGLFDLPTVEWTPTLPELTIPGLSLSALISIGLPLYIVAMTSQNLPGMAVLRADGYRVSASPILSLTGLASMLLAPLGAHGVNLAAISAAVCTGPEAHQDPSKRYAAAIWCGLLNLPIALFAGALTAVFIALPWTLVISIAALALLGSIANGLTQAMANPGERDAALITFMVSASGISLLSIGSAFWGVVAGVLALWLLRPKNPDN</sequence>
<dbReference type="RefSeq" id="WP_080050716.1">
    <property type="nucleotide sequence ID" value="NZ_CP020100.1"/>
</dbReference>
<feature type="transmembrane region" description="Helical" evidence="1">
    <location>
        <begin position="152"/>
        <end position="169"/>
    </location>
</feature>
<keyword evidence="1" id="KW-1133">Transmembrane helix</keyword>
<dbReference type="Pfam" id="PF03594">
    <property type="entry name" value="BenE"/>
    <property type="match status" value="1"/>
</dbReference>
<proteinExistence type="predicted"/>
<evidence type="ECO:0008006" key="4">
    <source>
        <dbReference type="Google" id="ProtNLM"/>
    </source>
</evidence>
<feature type="transmembrane region" description="Helical" evidence="1">
    <location>
        <begin position="51"/>
        <end position="71"/>
    </location>
</feature>
<feature type="transmembrane region" description="Helical" evidence="1">
    <location>
        <begin position="327"/>
        <end position="345"/>
    </location>
</feature>
<dbReference type="PANTHER" id="PTHR30199:SF0">
    <property type="entry name" value="INNER MEMBRANE PROTEIN YDCO"/>
    <property type="match status" value="1"/>
</dbReference>
<dbReference type="GO" id="GO:0005886">
    <property type="term" value="C:plasma membrane"/>
    <property type="evidence" value="ECO:0007669"/>
    <property type="project" value="TreeGrafter"/>
</dbReference>
<feature type="transmembrane region" description="Helical" evidence="1">
    <location>
        <begin position="78"/>
        <end position="96"/>
    </location>
</feature>
<dbReference type="Proteomes" id="UP000243488">
    <property type="component" value="Chromosome"/>
</dbReference>
<reference evidence="2 3" key="1">
    <citation type="submission" date="2017-03" db="EMBL/GenBank/DDBJ databases">
        <title>Complete genome sequence of the novel DNRA strain Pseudomonas sp. S-6-2 isolated from Chinese polluted river sediment. Journal of Biotechnology.</title>
        <authorList>
            <person name="Li J."/>
            <person name="Xiang F."/>
            <person name="Wang L."/>
            <person name="Xi L."/>
            <person name="Liu J."/>
        </authorList>
    </citation>
    <scope>NUCLEOTIDE SEQUENCE [LARGE SCALE GENOMIC DNA]</scope>
    <source>
        <strain evidence="2 3">S-6-2</strain>
    </source>
</reference>
<dbReference type="PANTHER" id="PTHR30199">
    <property type="entry name" value="MFS FAMILY TRANSPORTER, PREDICTED SUBSTRATE BENZOATE"/>
    <property type="match status" value="1"/>
</dbReference>
<feature type="transmembrane region" description="Helical" evidence="1">
    <location>
        <begin position="128"/>
        <end position="146"/>
    </location>
</feature>
<dbReference type="InterPro" id="IPR004711">
    <property type="entry name" value="Benzoate_Transporter"/>
</dbReference>
<gene>
    <name evidence="2" type="ORF">BVH74_14145</name>
</gene>
<evidence type="ECO:0000256" key="1">
    <source>
        <dbReference type="SAM" id="Phobius"/>
    </source>
</evidence>
<feature type="transmembrane region" description="Helical" evidence="1">
    <location>
        <begin position="176"/>
        <end position="197"/>
    </location>
</feature>
<feature type="transmembrane region" description="Helical" evidence="1">
    <location>
        <begin position="102"/>
        <end position="121"/>
    </location>
</feature>
<keyword evidence="3" id="KW-1185">Reference proteome</keyword>
<keyword evidence="1" id="KW-0472">Membrane</keyword>
<feature type="transmembrane region" description="Helical" evidence="1">
    <location>
        <begin position="298"/>
        <end position="321"/>
    </location>
</feature>
<dbReference type="STRING" id="1931241.BVH74_14145"/>
<feature type="transmembrane region" description="Helical" evidence="1">
    <location>
        <begin position="20"/>
        <end position="39"/>
    </location>
</feature>
<organism evidence="2 3">
    <name type="scientific">Halopseudomonas phragmitis</name>
    <dbReference type="NCBI Taxonomy" id="1931241"/>
    <lineage>
        <taxon>Bacteria</taxon>
        <taxon>Pseudomonadati</taxon>
        <taxon>Pseudomonadota</taxon>
        <taxon>Gammaproteobacteria</taxon>
        <taxon>Pseudomonadales</taxon>
        <taxon>Pseudomonadaceae</taxon>
        <taxon>Halopseudomonas</taxon>
    </lineage>
</organism>
<feature type="transmembrane region" description="Helical" evidence="1">
    <location>
        <begin position="209"/>
        <end position="230"/>
    </location>
</feature>
<dbReference type="KEGG" id="ppha:BVH74_14145"/>
<protein>
    <recommendedName>
        <fullName evidence="4">Benzoate/H(+) symporter BenE family transporter</fullName>
    </recommendedName>
</protein>
<dbReference type="EMBL" id="CP020100">
    <property type="protein sequence ID" value="AQZ95822.1"/>
    <property type="molecule type" value="Genomic_DNA"/>
</dbReference>
<keyword evidence="1" id="KW-0812">Transmembrane</keyword>
<evidence type="ECO:0000313" key="3">
    <source>
        <dbReference type="Proteomes" id="UP000243488"/>
    </source>
</evidence>
<feature type="transmembrane region" description="Helical" evidence="1">
    <location>
        <begin position="357"/>
        <end position="390"/>
    </location>
</feature>
<name>A0A1V0B7B1_9GAMM</name>
<dbReference type="AlphaFoldDB" id="A0A1V0B7B1"/>
<dbReference type="NCBIfam" id="TIGR00843">
    <property type="entry name" value="benE"/>
    <property type="match status" value="1"/>
</dbReference>
<accession>A0A1V0B7B1</accession>
<evidence type="ECO:0000313" key="2">
    <source>
        <dbReference type="EMBL" id="AQZ95822.1"/>
    </source>
</evidence>